<protein>
    <recommendedName>
        <fullName evidence="6">Esterase-like activity of phytase family protein</fullName>
    </recommendedName>
</protein>
<dbReference type="EMBL" id="SGWQ01000016">
    <property type="protein sequence ID" value="RZS30575.1"/>
    <property type="molecule type" value="Genomic_DNA"/>
</dbReference>
<keyword evidence="5" id="KW-1185">Reference proteome</keyword>
<feature type="compositionally biased region" description="Low complexity" evidence="1">
    <location>
        <begin position="292"/>
        <end position="311"/>
    </location>
</feature>
<feature type="transmembrane region" description="Helical" evidence="2">
    <location>
        <begin position="320"/>
        <end position="339"/>
    </location>
</feature>
<name>A0A4Q7KD37_9PSEU</name>
<evidence type="ECO:0000256" key="3">
    <source>
        <dbReference type="SAM" id="SignalP"/>
    </source>
</evidence>
<evidence type="ECO:0000313" key="4">
    <source>
        <dbReference type="EMBL" id="RZS30575.1"/>
    </source>
</evidence>
<dbReference type="OrthoDB" id="9801244at2"/>
<keyword evidence="3" id="KW-0732">Signal</keyword>
<evidence type="ECO:0008006" key="6">
    <source>
        <dbReference type="Google" id="ProtNLM"/>
    </source>
</evidence>
<feature type="chain" id="PRO_5020990533" description="Esterase-like activity of phytase family protein" evidence="3">
    <location>
        <begin position="25"/>
        <end position="345"/>
    </location>
</feature>
<feature type="signal peptide" evidence="3">
    <location>
        <begin position="1"/>
        <end position="24"/>
    </location>
</feature>
<dbReference type="Proteomes" id="UP000294257">
    <property type="component" value="Unassembled WGS sequence"/>
</dbReference>
<comment type="caution">
    <text evidence="4">The sequence shown here is derived from an EMBL/GenBank/DDBJ whole genome shotgun (WGS) entry which is preliminary data.</text>
</comment>
<evidence type="ECO:0000313" key="5">
    <source>
        <dbReference type="Proteomes" id="UP000294257"/>
    </source>
</evidence>
<keyword evidence="2" id="KW-0812">Transmembrane</keyword>
<accession>A0A4Q7KD37</accession>
<proteinExistence type="predicted"/>
<gene>
    <name evidence="4" type="ORF">EV193_11696</name>
</gene>
<evidence type="ECO:0000256" key="1">
    <source>
        <dbReference type="SAM" id="MobiDB-lite"/>
    </source>
</evidence>
<dbReference type="AlphaFoldDB" id="A0A4Q7KD37"/>
<keyword evidence="2" id="KW-1133">Transmembrane helix</keyword>
<sequence>MRRRVGAVLGALAIVFALPGVAQARTQAQPTPVEQCRLADPKLNELSGLGADGDRWYATNDGGTKVQVFVIAKDCKTERVVTGPIDPYDVEDMARAQDGTFWLADTGDNDEKRPNVALISLTPQGKTTVYRLTYPDGPHDTEALLLGRDGVPYLVTKDKLGSSNVYRPAGRLAAPGPTPLQHVGALKISSTDTRGGPVPGMFGSIMITGGAVSADGKVVALRTYTDAYLYAAPDGDIAEALRRSPVRVPLPDEPQGEAIAFEPDGALVSASEGTGQPVRVISGAADLANQKAPTANGEAPAPGGASGAPSDSGDKGGLSTLPAIGIVAIVVLVLGLLMSRRRSRG</sequence>
<keyword evidence="2" id="KW-0472">Membrane</keyword>
<dbReference type="SUPFAM" id="SSF101898">
    <property type="entry name" value="NHL repeat"/>
    <property type="match status" value="1"/>
</dbReference>
<organism evidence="4 5">
    <name type="scientific">Herbihabitans rhizosphaerae</name>
    <dbReference type="NCBI Taxonomy" id="1872711"/>
    <lineage>
        <taxon>Bacteria</taxon>
        <taxon>Bacillati</taxon>
        <taxon>Actinomycetota</taxon>
        <taxon>Actinomycetes</taxon>
        <taxon>Pseudonocardiales</taxon>
        <taxon>Pseudonocardiaceae</taxon>
        <taxon>Herbihabitans</taxon>
    </lineage>
</organism>
<evidence type="ECO:0000256" key="2">
    <source>
        <dbReference type="SAM" id="Phobius"/>
    </source>
</evidence>
<dbReference type="RefSeq" id="WP_130348498.1">
    <property type="nucleotide sequence ID" value="NZ_SGWQ01000016.1"/>
</dbReference>
<reference evidence="4 5" key="1">
    <citation type="submission" date="2019-02" db="EMBL/GenBank/DDBJ databases">
        <title>Genomic Encyclopedia of Type Strains, Phase IV (KMG-IV): sequencing the most valuable type-strain genomes for metagenomic binning, comparative biology and taxonomic classification.</title>
        <authorList>
            <person name="Goeker M."/>
        </authorList>
    </citation>
    <scope>NUCLEOTIDE SEQUENCE [LARGE SCALE GENOMIC DNA]</scope>
    <source>
        <strain evidence="4 5">DSM 101727</strain>
    </source>
</reference>
<feature type="region of interest" description="Disordered" evidence="1">
    <location>
        <begin position="291"/>
        <end position="314"/>
    </location>
</feature>